<evidence type="ECO:0008006" key="3">
    <source>
        <dbReference type="Google" id="ProtNLM"/>
    </source>
</evidence>
<dbReference type="SUPFAM" id="SSF52025">
    <property type="entry name" value="PA domain"/>
    <property type="match status" value="1"/>
</dbReference>
<feature type="non-terminal residue" evidence="1">
    <location>
        <position position="392"/>
    </location>
</feature>
<dbReference type="EMBL" id="CAJPIZ010007687">
    <property type="protein sequence ID" value="CAG2110486.1"/>
    <property type="molecule type" value="Genomic_DNA"/>
</dbReference>
<protein>
    <recommendedName>
        <fullName evidence="3">PA domain-containing protein</fullName>
    </recommendedName>
</protein>
<reference evidence="1" key="1">
    <citation type="submission" date="2020-11" db="EMBL/GenBank/DDBJ databases">
        <authorList>
            <person name="Tran Van P."/>
        </authorList>
    </citation>
    <scope>NUCLEOTIDE SEQUENCE</scope>
</reference>
<dbReference type="PANTHER" id="PTHR10404:SF46">
    <property type="entry name" value="VACUOLAR PROTEIN SORTING-ASSOCIATED PROTEIN 70"/>
    <property type="match status" value="1"/>
</dbReference>
<organism evidence="1">
    <name type="scientific">Medioppia subpectinata</name>
    <dbReference type="NCBI Taxonomy" id="1979941"/>
    <lineage>
        <taxon>Eukaryota</taxon>
        <taxon>Metazoa</taxon>
        <taxon>Ecdysozoa</taxon>
        <taxon>Arthropoda</taxon>
        <taxon>Chelicerata</taxon>
        <taxon>Arachnida</taxon>
        <taxon>Acari</taxon>
        <taxon>Acariformes</taxon>
        <taxon>Sarcoptiformes</taxon>
        <taxon>Oribatida</taxon>
        <taxon>Brachypylina</taxon>
        <taxon>Oppioidea</taxon>
        <taxon>Oppiidae</taxon>
        <taxon>Medioppia</taxon>
    </lineage>
</organism>
<dbReference type="Proteomes" id="UP000759131">
    <property type="component" value="Unassembled WGS sequence"/>
</dbReference>
<dbReference type="AlphaFoldDB" id="A0A7R9KV82"/>
<dbReference type="EMBL" id="OC862262">
    <property type="protein sequence ID" value="CAD7630056.1"/>
    <property type="molecule type" value="Genomic_DNA"/>
</dbReference>
<dbReference type="OrthoDB" id="5841748at2759"/>
<accession>A0A7R9KV82</accession>
<dbReference type="Gene3D" id="3.50.30.30">
    <property type="match status" value="1"/>
</dbReference>
<dbReference type="PANTHER" id="PTHR10404">
    <property type="entry name" value="N-ACETYLATED-ALPHA-LINKED ACIDIC DIPEPTIDASE"/>
    <property type="match status" value="1"/>
</dbReference>
<proteinExistence type="predicted"/>
<feature type="non-terminal residue" evidence="1">
    <location>
        <position position="1"/>
    </location>
</feature>
<evidence type="ECO:0000313" key="2">
    <source>
        <dbReference type="Proteomes" id="UP000759131"/>
    </source>
</evidence>
<sequence>DFFIAHKFDKSEIKDYSVLLSIPDSHDSNYIEIIDQNNNKTIYTSLGADKRGSDSLGAFCAYSPNIDIKNSVIFVNYGRLGDYQILSNVYNITRDTIAGKILIAKQFHLTADEQMSFAHQMGAAALLLYPDPEHYNPPSLGLKPFPSSQYMPSDAIRHDSLIWNGLGDPQTPGYAATSYAHRLPLQSLHLPSIPVQPISFENALQILSRLDGSKAPKAWNNGSNTTYNLGPVINFRTPLVIHISTKSLKAILRDGRVINMSYESQELRYLLLNQVSQHQVFAIQALAKPMGWRVLSLNINVGVGHVEPIGTASSIVLVSPNGDRIIAIRCGPHSGIEVKMCSSPQEFYASALVRDRKWQNLTGSYREVDWERIEGKNFINKIEYLMASLANY</sequence>
<dbReference type="InterPro" id="IPR039373">
    <property type="entry name" value="Peptidase_M28B"/>
</dbReference>
<dbReference type="GO" id="GO:0004180">
    <property type="term" value="F:carboxypeptidase activity"/>
    <property type="evidence" value="ECO:0007669"/>
    <property type="project" value="TreeGrafter"/>
</dbReference>
<keyword evidence="2" id="KW-1185">Reference proteome</keyword>
<dbReference type="InterPro" id="IPR046450">
    <property type="entry name" value="PA_dom_sf"/>
</dbReference>
<gene>
    <name evidence="1" type="ORF">OSB1V03_LOCUS10469</name>
</gene>
<evidence type="ECO:0000313" key="1">
    <source>
        <dbReference type="EMBL" id="CAD7630056.1"/>
    </source>
</evidence>
<name>A0A7R9KV82_9ACAR</name>